<evidence type="ECO:0000259" key="2">
    <source>
        <dbReference type="Pfam" id="PF08484"/>
    </source>
</evidence>
<dbReference type="PANTHER" id="PTHR43861">
    <property type="entry name" value="TRANS-ACONITATE 2-METHYLTRANSFERASE-RELATED"/>
    <property type="match status" value="1"/>
</dbReference>
<organism evidence="3">
    <name type="scientific">uncultured Chthoniobacterales bacterium</name>
    <dbReference type="NCBI Taxonomy" id="1836801"/>
    <lineage>
        <taxon>Bacteria</taxon>
        <taxon>Pseudomonadati</taxon>
        <taxon>Verrucomicrobiota</taxon>
        <taxon>Spartobacteria</taxon>
        <taxon>Chthoniobacterales</taxon>
        <taxon>environmental samples</taxon>
    </lineage>
</organism>
<dbReference type="GO" id="GO:0032259">
    <property type="term" value="P:methylation"/>
    <property type="evidence" value="ECO:0007669"/>
    <property type="project" value="UniProtKB-KW"/>
</dbReference>
<accession>A0A6J4I4R8</accession>
<name>A0A6J4I4R8_9BACT</name>
<dbReference type="PANTHER" id="PTHR43861:SF5">
    <property type="entry name" value="BLL5978 PROTEIN"/>
    <property type="match status" value="1"/>
</dbReference>
<keyword evidence="3" id="KW-0808">Transferase</keyword>
<feature type="domain" description="C-methyltransferase" evidence="2">
    <location>
        <begin position="247"/>
        <end position="404"/>
    </location>
</feature>
<dbReference type="SUPFAM" id="SSF53335">
    <property type="entry name" value="S-adenosyl-L-methionine-dependent methyltransferases"/>
    <property type="match status" value="1"/>
</dbReference>
<dbReference type="InterPro" id="IPR038576">
    <property type="entry name" value="Methyltransf_Zn-bd_dom_put_sf"/>
</dbReference>
<evidence type="ECO:0000259" key="1">
    <source>
        <dbReference type="Pfam" id="PF08421"/>
    </source>
</evidence>
<dbReference type="GO" id="GO:0008168">
    <property type="term" value="F:methyltransferase activity"/>
    <property type="evidence" value="ECO:0007669"/>
    <property type="project" value="UniProtKB-KW"/>
</dbReference>
<feature type="domain" description="Methyltransferase putative zinc binding" evidence="1">
    <location>
        <begin position="7"/>
        <end position="68"/>
    </location>
</feature>
<dbReference type="InterPro" id="IPR029063">
    <property type="entry name" value="SAM-dependent_MTases_sf"/>
</dbReference>
<dbReference type="InterPro" id="IPR013630">
    <property type="entry name" value="Methyltransf_Zn-bd_dom_put"/>
</dbReference>
<dbReference type="Pfam" id="PF08484">
    <property type="entry name" value="Methyltransf_14"/>
    <property type="match status" value="1"/>
</dbReference>
<reference evidence="3" key="1">
    <citation type="submission" date="2020-02" db="EMBL/GenBank/DDBJ databases">
        <authorList>
            <person name="Meier V. D."/>
        </authorList>
    </citation>
    <scope>NUCLEOTIDE SEQUENCE</scope>
    <source>
        <strain evidence="3">AVDCRST_MAG42</strain>
    </source>
</reference>
<dbReference type="Gene3D" id="3.40.50.150">
    <property type="entry name" value="Vaccinia Virus protein VP39"/>
    <property type="match status" value="1"/>
</dbReference>
<dbReference type="EMBL" id="CADCTA010000068">
    <property type="protein sequence ID" value="CAA9242629.1"/>
    <property type="molecule type" value="Genomic_DNA"/>
</dbReference>
<dbReference type="InterPro" id="IPR013691">
    <property type="entry name" value="MeTrfase_14"/>
</dbReference>
<dbReference type="Gene3D" id="3.40.50.720">
    <property type="entry name" value="NAD(P)-binding Rossmann-like Domain"/>
    <property type="match status" value="1"/>
</dbReference>
<proteinExistence type="predicted"/>
<dbReference type="Pfam" id="PF13489">
    <property type="entry name" value="Methyltransf_23"/>
    <property type="match status" value="1"/>
</dbReference>
<evidence type="ECO:0000313" key="3">
    <source>
        <dbReference type="EMBL" id="CAA9242629.1"/>
    </source>
</evidence>
<dbReference type="AlphaFoldDB" id="A0A6J4I4R8"/>
<dbReference type="Gene3D" id="6.20.50.110">
    <property type="entry name" value="Methyltransferase, zinc-binding domain"/>
    <property type="match status" value="1"/>
</dbReference>
<dbReference type="Pfam" id="PF08421">
    <property type="entry name" value="Methyltransf_13"/>
    <property type="match status" value="1"/>
</dbReference>
<keyword evidence="3" id="KW-0489">Methyltransferase</keyword>
<gene>
    <name evidence="3" type="ORF">AVDCRST_MAG42-2105</name>
</gene>
<protein>
    <submittedName>
        <fullName evidence="3">SAM-dependent methyltransferase</fullName>
    </submittedName>
</protein>
<sequence length="410" mass="45348">MAVESTCRSCGSNRCELVLDLGNQPLANNFLRAQDLEKEEPRFPLRVVVCTACWLMQITETIPSVDLFQQYLYFSSYSDAMLEHARRAAERYASEFSLGADNLVVEVASNDGYLLQNFARLNVPCLGIDPAENVAAVAQEKGVETIVGFFGESMARQLATERRKADVILGNNVFAHAPAINDFVAGLQALLAARGRVILEFPYAVDMVEGNEFDTVYHEHIFYFSLTALKPVFERHGLEIFHVERLPIHGGSLRLFAGHRGEFAIENSVEMLSLEESAKGVGEIEFYHDVSRAAHHVKTSLARLLGGLKKMGKSVAGYGASAKGSTLLNFVQPDPGTLDFIADRSPHKRDTFTPGLHVPVVGPEALLERRPDYTLLLTWNFAAEILQQQQAYRAAGGKFIIPVPHLKVVE</sequence>